<gene>
    <name evidence="1" type="ORF">D8872_06840</name>
</gene>
<organism evidence="1 2">
    <name type="scientific">Streptococcus cristatus</name>
    <dbReference type="NCBI Taxonomy" id="45634"/>
    <lineage>
        <taxon>Bacteria</taxon>
        <taxon>Bacillati</taxon>
        <taxon>Bacillota</taxon>
        <taxon>Bacilli</taxon>
        <taxon>Lactobacillales</taxon>
        <taxon>Streptococcaceae</taxon>
        <taxon>Streptococcus</taxon>
    </lineage>
</organism>
<evidence type="ECO:0000313" key="1">
    <source>
        <dbReference type="EMBL" id="RSI43165.1"/>
    </source>
</evidence>
<dbReference type="AlphaFoldDB" id="A0A3R9J4S1"/>
<name>A0A3R9J4S1_STRCR</name>
<dbReference type="EMBL" id="RJNA01000009">
    <property type="protein sequence ID" value="RSI43165.1"/>
    <property type="molecule type" value="Genomic_DNA"/>
</dbReference>
<accession>A0A3R9J4S1</accession>
<dbReference type="Proteomes" id="UP000282617">
    <property type="component" value="Unassembled WGS sequence"/>
</dbReference>
<proteinExistence type="predicted"/>
<evidence type="ECO:0000313" key="2">
    <source>
        <dbReference type="Proteomes" id="UP000282617"/>
    </source>
</evidence>
<comment type="caution">
    <text evidence="1">The sequence shown here is derived from an EMBL/GenBank/DDBJ whole genome shotgun (WGS) entry which is preliminary data.</text>
</comment>
<sequence>MGKLSKENYQTNCLIYQDEAGFDCVSKIGSCSYPRGYRSHVAGQHIREFRYYYGIVDIQTLNISENIEFTSIPP</sequence>
<protein>
    <recommendedName>
        <fullName evidence="3">Tc1-like transposase DDE domain-containing protein</fullName>
    </recommendedName>
</protein>
<evidence type="ECO:0008006" key="3">
    <source>
        <dbReference type="Google" id="ProtNLM"/>
    </source>
</evidence>
<reference evidence="1 2" key="1">
    <citation type="submission" date="2018-11" db="EMBL/GenBank/DDBJ databases">
        <title>Species Designations Belie Phenotypic and Genotypic Heterogeneity in Oral Streptococci.</title>
        <authorList>
            <person name="Velsko I."/>
        </authorList>
    </citation>
    <scope>NUCLEOTIDE SEQUENCE [LARGE SCALE GENOMIC DNA]</scope>
    <source>
        <strain evidence="1 2">BCC51</strain>
    </source>
</reference>